<protein>
    <submittedName>
        <fullName evidence="1">Uncharacterized protein</fullName>
    </submittedName>
</protein>
<gene>
    <name evidence="1" type="ORF">PXEA_LOCUS16035</name>
</gene>
<accession>A0A448WXH2</accession>
<keyword evidence="2" id="KW-1185">Reference proteome</keyword>
<evidence type="ECO:0000313" key="2">
    <source>
        <dbReference type="Proteomes" id="UP000784294"/>
    </source>
</evidence>
<name>A0A448WXH2_9PLAT</name>
<evidence type="ECO:0000313" key="1">
    <source>
        <dbReference type="EMBL" id="VEL22595.1"/>
    </source>
</evidence>
<dbReference type="Proteomes" id="UP000784294">
    <property type="component" value="Unassembled WGS sequence"/>
</dbReference>
<dbReference type="AlphaFoldDB" id="A0A448WXH2"/>
<reference evidence="1" key="1">
    <citation type="submission" date="2018-11" db="EMBL/GenBank/DDBJ databases">
        <authorList>
            <consortium name="Pathogen Informatics"/>
        </authorList>
    </citation>
    <scope>NUCLEOTIDE SEQUENCE</scope>
</reference>
<proteinExistence type="predicted"/>
<comment type="caution">
    <text evidence="1">The sequence shown here is derived from an EMBL/GenBank/DDBJ whole genome shotgun (WGS) entry which is preliminary data.</text>
</comment>
<sequence length="150" mass="16621">MSGNAANDVYDTERRRINNDRNCPGNLTRFRKREKPNCRRLARINHCGHAVCTFKGCTSFSPSITCTPTSRLILSFSFRSKALGPHSCRHLPVTLARASDLFAQTVNRVRDAGVVASFHLFGYKASVYRPTVIRLLVIGEAVPGLVEQSG</sequence>
<dbReference type="EMBL" id="CAAALY010057330">
    <property type="protein sequence ID" value="VEL22595.1"/>
    <property type="molecule type" value="Genomic_DNA"/>
</dbReference>
<organism evidence="1 2">
    <name type="scientific">Protopolystoma xenopodis</name>
    <dbReference type="NCBI Taxonomy" id="117903"/>
    <lineage>
        <taxon>Eukaryota</taxon>
        <taxon>Metazoa</taxon>
        <taxon>Spiralia</taxon>
        <taxon>Lophotrochozoa</taxon>
        <taxon>Platyhelminthes</taxon>
        <taxon>Monogenea</taxon>
        <taxon>Polyopisthocotylea</taxon>
        <taxon>Polystomatidea</taxon>
        <taxon>Polystomatidae</taxon>
        <taxon>Protopolystoma</taxon>
    </lineage>
</organism>